<feature type="transmembrane region" description="Helical" evidence="5">
    <location>
        <begin position="47"/>
        <end position="70"/>
    </location>
</feature>
<reference evidence="7 8" key="1">
    <citation type="submission" date="2021-01" db="EMBL/GenBank/DDBJ databases">
        <title>Actinoplanes sp. nov. LDG1-01 isolated from lichen.</title>
        <authorList>
            <person name="Saeng-In P."/>
            <person name="Phongsopitanun W."/>
            <person name="Kanchanasin P."/>
            <person name="Yuki M."/>
            <person name="Kudo T."/>
            <person name="Ohkuma M."/>
            <person name="Tanasupawat S."/>
        </authorList>
    </citation>
    <scope>NUCLEOTIDE SEQUENCE [LARGE SCALE GENOMIC DNA]</scope>
    <source>
        <strain evidence="7 8">LDG1-01</strain>
    </source>
</reference>
<protein>
    <recommendedName>
        <fullName evidence="6">Methylamine utilisation protein MauE domain-containing protein</fullName>
    </recommendedName>
</protein>
<keyword evidence="8" id="KW-1185">Reference proteome</keyword>
<gene>
    <name evidence="7" type="ORF">JKJ07_38945</name>
</gene>
<dbReference type="Proteomes" id="UP000598996">
    <property type="component" value="Unassembled WGS sequence"/>
</dbReference>
<evidence type="ECO:0000256" key="5">
    <source>
        <dbReference type="SAM" id="Phobius"/>
    </source>
</evidence>
<comment type="subcellular location">
    <subcellularLocation>
        <location evidence="1">Membrane</location>
        <topology evidence="1">Multi-pass membrane protein</topology>
    </subcellularLocation>
</comment>
<evidence type="ECO:0000256" key="2">
    <source>
        <dbReference type="ARBA" id="ARBA00022692"/>
    </source>
</evidence>
<comment type="caution">
    <text evidence="7">The sequence shown here is derived from an EMBL/GenBank/DDBJ whole genome shotgun (WGS) entry which is preliminary data.</text>
</comment>
<evidence type="ECO:0000256" key="3">
    <source>
        <dbReference type="ARBA" id="ARBA00022989"/>
    </source>
</evidence>
<keyword evidence="3 5" id="KW-1133">Transmembrane helix</keyword>
<dbReference type="RefSeq" id="WP_202997019.1">
    <property type="nucleotide sequence ID" value="NZ_JAENHO010000013.1"/>
</dbReference>
<evidence type="ECO:0000313" key="7">
    <source>
        <dbReference type="EMBL" id="MBL7260293.1"/>
    </source>
</evidence>
<feature type="transmembrane region" description="Helical" evidence="5">
    <location>
        <begin position="119"/>
        <end position="138"/>
    </location>
</feature>
<feature type="transmembrane region" description="Helical" evidence="5">
    <location>
        <begin position="76"/>
        <end position="98"/>
    </location>
</feature>
<sequence>MQYVEIAARALLAVVFAVAVAGKVSSRSNWVDFVASLHTMKIIRRSWIREAAVATVLAETAIVVLALVPVRAAGTSAFVVAAGLLAVLTLAVTVVVRRGTTVTCRCLGASDTPLGLRHVARNSALVAVALLGLVGSLTPGGFQAPMVAAAASAGLFLGLLVTRWDDLATLVRSPAQPPIVKVQTERSPR</sequence>
<proteinExistence type="predicted"/>
<accession>A0ABS1W0R5</accession>
<evidence type="ECO:0000313" key="8">
    <source>
        <dbReference type="Proteomes" id="UP000598996"/>
    </source>
</evidence>
<evidence type="ECO:0000256" key="4">
    <source>
        <dbReference type="ARBA" id="ARBA00023136"/>
    </source>
</evidence>
<dbReference type="InterPro" id="IPR009908">
    <property type="entry name" value="Methylamine_util_MauE"/>
</dbReference>
<organism evidence="7 8">
    <name type="scientific">Paractinoplanes lichenicola</name>
    <dbReference type="NCBI Taxonomy" id="2802976"/>
    <lineage>
        <taxon>Bacteria</taxon>
        <taxon>Bacillati</taxon>
        <taxon>Actinomycetota</taxon>
        <taxon>Actinomycetes</taxon>
        <taxon>Micromonosporales</taxon>
        <taxon>Micromonosporaceae</taxon>
        <taxon>Paractinoplanes</taxon>
    </lineage>
</organism>
<feature type="domain" description="Methylamine utilisation protein MauE" evidence="6">
    <location>
        <begin position="1"/>
        <end position="134"/>
    </location>
</feature>
<dbReference type="Pfam" id="PF07291">
    <property type="entry name" value="MauE"/>
    <property type="match status" value="1"/>
</dbReference>
<keyword evidence="2 5" id="KW-0812">Transmembrane</keyword>
<evidence type="ECO:0000259" key="6">
    <source>
        <dbReference type="Pfam" id="PF07291"/>
    </source>
</evidence>
<evidence type="ECO:0000256" key="1">
    <source>
        <dbReference type="ARBA" id="ARBA00004141"/>
    </source>
</evidence>
<name>A0ABS1W0R5_9ACTN</name>
<keyword evidence="4 5" id="KW-0472">Membrane</keyword>
<dbReference type="EMBL" id="JAENHO010000013">
    <property type="protein sequence ID" value="MBL7260293.1"/>
    <property type="molecule type" value="Genomic_DNA"/>
</dbReference>